<sequence>MSPFSSNECDASWPSTSSKEHEESTSPNSKGKGKKSSLSPDSDKEIEVSNKLTVPEVSSLSLTDSQQSLERGSSSSSIFSDINGLSTENVENDYLDSDSLDSDSLNSDLLNSESFNNTQVSGTPVTASILTGAVSQYETDSFARNDEVEHLNLELDANTENMQETTHDALDPNSIEVYIKTKPLRKFEDLSGTESGCIPGAIMGHFIGISGDIFDRSTWFNLNLDRTDSPLVSSRGITIPSFDMGSGELRSQQALMISGRLNLWTLRKLSTKSYIYIHTYCLRHLLFCSTRLLLALHKEVERVQYSKKLTNIIHSLL</sequence>
<dbReference type="AlphaFoldDB" id="A0A7I4CYU0"/>
<evidence type="ECO:0000313" key="2">
    <source>
        <dbReference type="EnsemblPlants" id="Pp3c25_12970V3.6"/>
    </source>
</evidence>
<proteinExistence type="predicted"/>
<gene>
    <name evidence="2" type="primary">LOC112277221</name>
</gene>
<dbReference type="EMBL" id="ABEU02000025">
    <property type="status" value="NOT_ANNOTATED_CDS"/>
    <property type="molecule type" value="Genomic_DNA"/>
</dbReference>
<dbReference type="Gramene" id="Pp3c25_12970V3.6">
    <property type="protein sequence ID" value="Pp3c25_12970V3.6"/>
    <property type="gene ID" value="Pp3c25_12970"/>
</dbReference>
<accession>A0A7I4CYU0</accession>
<evidence type="ECO:0000256" key="1">
    <source>
        <dbReference type="SAM" id="MobiDB-lite"/>
    </source>
</evidence>
<feature type="compositionally biased region" description="Low complexity" evidence="1">
    <location>
        <begin position="25"/>
        <end position="40"/>
    </location>
</feature>
<dbReference type="EnsemblPlants" id="Pp3c25_12970V3.6">
    <property type="protein sequence ID" value="Pp3c25_12970V3.6"/>
    <property type="gene ID" value="Pp3c25_12970"/>
</dbReference>
<name>A0A7I4CYU0_PHYPA</name>
<dbReference type="Gramene" id="Pp3c25_12970V3.5">
    <property type="protein sequence ID" value="Pp3c25_12970V3.5"/>
    <property type="gene ID" value="Pp3c25_12970"/>
</dbReference>
<feature type="region of interest" description="Disordered" evidence="1">
    <location>
        <begin position="1"/>
        <end position="81"/>
    </location>
</feature>
<evidence type="ECO:0000313" key="3">
    <source>
        <dbReference type="Proteomes" id="UP000006727"/>
    </source>
</evidence>
<organism evidence="2 3">
    <name type="scientific">Physcomitrium patens</name>
    <name type="common">Spreading-leaved earth moss</name>
    <name type="synonym">Physcomitrella patens</name>
    <dbReference type="NCBI Taxonomy" id="3218"/>
    <lineage>
        <taxon>Eukaryota</taxon>
        <taxon>Viridiplantae</taxon>
        <taxon>Streptophyta</taxon>
        <taxon>Embryophyta</taxon>
        <taxon>Bryophyta</taxon>
        <taxon>Bryophytina</taxon>
        <taxon>Bryopsida</taxon>
        <taxon>Funariidae</taxon>
        <taxon>Funariales</taxon>
        <taxon>Funariaceae</taxon>
        <taxon>Physcomitrium</taxon>
    </lineage>
</organism>
<keyword evidence="3" id="KW-1185">Reference proteome</keyword>
<dbReference type="EnsemblPlants" id="Pp3c25_12970V3.5">
    <property type="protein sequence ID" value="Pp3c25_12970V3.5"/>
    <property type="gene ID" value="Pp3c25_12970"/>
</dbReference>
<reference evidence="2 3" key="1">
    <citation type="journal article" date="2008" name="Science">
        <title>The Physcomitrella genome reveals evolutionary insights into the conquest of land by plants.</title>
        <authorList>
            <person name="Rensing S."/>
            <person name="Lang D."/>
            <person name="Zimmer A."/>
            <person name="Terry A."/>
            <person name="Salamov A."/>
            <person name="Shapiro H."/>
            <person name="Nishiyama T."/>
            <person name="Perroud P.-F."/>
            <person name="Lindquist E."/>
            <person name="Kamisugi Y."/>
            <person name="Tanahashi T."/>
            <person name="Sakakibara K."/>
            <person name="Fujita T."/>
            <person name="Oishi K."/>
            <person name="Shin-I T."/>
            <person name="Kuroki Y."/>
            <person name="Toyoda A."/>
            <person name="Suzuki Y."/>
            <person name="Hashimoto A."/>
            <person name="Yamaguchi K."/>
            <person name="Sugano A."/>
            <person name="Kohara Y."/>
            <person name="Fujiyama A."/>
            <person name="Anterola A."/>
            <person name="Aoki S."/>
            <person name="Ashton N."/>
            <person name="Barbazuk W.B."/>
            <person name="Barker E."/>
            <person name="Bennetzen J."/>
            <person name="Bezanilla M."/>
            <person name="Blankenship R."/>
            <person name="Cho S.H."/>
            <person name="Dutcher S."/>
            <person name="Estelle M."/>
            <person name="Fawcett J.A."/>
            <person name="Gundlach H."/>
            <person name="Hanada K."/>
            <person name="Heyl A."/>
            <person name="Hicks K.A."/>
            <person name="Hugh J."/>
            <person name="Lohr M."/>
            <person name="Mayer K."/>
            <person name="Melkozernov A."/>
            <person name="Murata T."/>
            <person name="Nelson D."/>
            <person name="Pils B."/>
            <person name="Prigge M."/>
            <person name="Reiss B."/>
            <person name="Renner T."/>
            <person name="Rombauts S."/>
            <person name="Rushton P."/>
            <person name="Sanderfoot A."/>
            <person name="Schween G."/>
            <person name="Shiu S.-H."/>
            <person name="Stueber K."/>
            <person name="Theodoulou F.L."/>
            <person name="Tu H."/>
            <person name="Van de Peer Y."/>
            <person name="Verrier P.J."/>
            <person name="Waters E."/>
            <person name="Wood A."/>
            <person name="Yang L."/>
            <person name="Cove D."/>
            <person name="Cuming A."/>
            <person name="Hasebe M."/>
            <person name="Lucas S."/>
            <person name="Mishler D.B."/>
            <person name="Reski R."/>
            <person name="Grigoriev I."/>
            <person name="Quatrano R.S."/>
            <person name="Boore J.L."/>
        </authorList>
    </citation>
    <scope>NUCLEOTIDE SEQUENCE [LARGE SCALE GENOMIC DNA]</scope>
    <source>
        <strain evidence="2 3">cv. Gransden 2004</strain>
    </source>
</reference>
<protein>
    <submittedName>
        <fullName evidence="2">Uncharacterized protein</fullName>
    </submittedName>
</protein>
<feature type="compositionally biased region" description="Low complexity" evidence="1">
    <location>
        <begin position="58"/>
        <end position="81"/>
    </location>
</feature>
<dbReference type="Proteomes" id="UP000006727">
    <property type="component" value="Chromosome 25"/>
</dbReference>
<reference evidence="2" key="3">
    <citation type="submission" date="2020-12" db="UniProtKB">
        <authorList>
            <consortium name="EnsemblPlants"/>
        </authorList>
    </citation>
    <scope>IDENTIFICATION</scope>
</reference>
<reference evidence="2 3" key="2">
    <citation type="journal article" date="2018" name="Plant J.">
        <title>The Physcomitrella patens chromosome-scale assembly reveals moss genome structure and evolution.</title>
        <authorList>
            <person name="Lang D."/>
            <person name="Ullrich K.K."/>
            <person name="Murat F."/>
            <person name="Fuchs J."/>
            <person name="Jenkins J."/>
            <person name="Haas F.B."/>
            <person name="Piednoel M."/>
            <person name="Gundlach H."/>
            <person name="Van Bel M."/>
            <person name="Meyberg R."/>
            <person name="Vives C."/>
            <person name="Morata J."/>
            <person name="Symeonidi A."/>
            <person name="Hiss M."/>
            <person name="Muchero W."/>
            <person name="Kamisugi Y."/>
            <person name="Saleh O."/>
            <person name="Blanc G."/>
            <person name="Decker E.L."/>
            <person name="van Gessel N."/>
            <person name="Grimwood J."/>
            <person name="Hayes R.D."/>
            <person name="Graham S.W."/>
            <person name="Gunter L.E."/>
            <person name="McDaniel S.F."/>
            <person name="Hoernstein S.N.W."/>
            <person name="Larsson A."/>
            <person name="Li F.W."/>
            <person name="Perroud P.F."/>
            <person name="Phillips J."/>
            <person name="Ranjan P."/>
            <person name="Rokshar D.S."/>
            <person name="Rothfels C.J."/>
            <person name="Schneider L."/>
            <person name="Shu S."/>
            <person name="Stevenson D.W."/>
            <person name="Thummler F."/>
            <person name="Tillich M."/>
            <person name="Villarreal Aguilar J.C."/>
            <person name="Widiez T."/>
            <person name="Wong G.K."/>
            <person name="Wymore A."/>
            <person name="Zhang Y."/>
            <person name="Zimmer A.D."/>
            <person name="Quatrano R.S."/>
            <person name="Mayer K.F.X."/>
            <person name="Goodstein D."/>
            <person name="Casacuberta J.M."/>
            <person name="Vandepoele K."/>
            <person name="Reski R."/>
            <person name="Cuming A.C."/>
            <person name="Tuskan G.A."/>
            <person name="Maumus F."/>
            <person name="Salse J."/>
            <person name="Schmutz J."/>
            <person name="Rensing S.A."/>
        </authorList>
    </citation>
    <scope>NUCLEOTIDE SEQUENCE [LARGE SCALE GENOMIC DNA]</scope>
    <source>
        <strain evidence="2 3">cv. Gransden 2004</strain>
    </source>
</reference>